<name>A0A7C4QLD8_9PLAN</name>
<evidence type="ECO:0000256" key="6">
    <source>
        <dbReference type="SAM" id="Phobius"/>
    </source>
</evidence>
<keyword evidence="5 6" id="KW-0472">Membrane</keyword>
<evidence type="ECO:0000256" key="5">
    <source>
        <dbReference type="ARBA" id="ARBA00023136"/>
    </source>
</evidence>
<dbReference type="GO" id="GO:0005886">
    <property type="term" value="C:plasma membrane"/>
    <property type="evidence" value="ECO:0007669"/>
    <property type="project" value="UniProtKB-SubCell"/>
</dbReference>
<feature type="transmembrane region" description="Helical" evidence="6">
    <location>
        <begin position="71"/>
        <end position="89"/>
    </location>
</feature>
<keyword evidence="2" id="KW-1003">Cell membrane</keyword>
<proteinExistence type="predicted"/>
<dbReference type="NCBIfam" id="TIGR02229">
    <property type="entry name" value="caa3_sub_IV"/>
    <property type="match status" value="1"/>
</dbReference>
<feature type="transmembrane region" description="Helical" evidence="6">
    <location>
        <begin position="40"/>
        <end position="59"/>
    </location>
</feature>
<evidence type="ECO:0000256" key="2">
    <source>
        <dbReference type="ARBA" id="ARBA00022475"/>
    </source>
</evidence>
<evidence type="ECO:0000256" key="1">
    <source>
        <dbReference type="ARBA" id="ARBA00004651"/>
    </source>
</evidence>
<dbReference type="InterPro" id="IPR011743">
    <property type="entry name" value="Caa3_sub_IV"/>
</dbReference>
<accession>A0A7C4QLD8</accession>
<gene>
    <name evidence="7" type="ORF">ENS64_01015</name>
</gene>
<dbReference type="AlphaFoldDB" id="A0A7C4QLD8"/>
<evidence type="ECO:0000313" key="7">
    <source>
        <dbReference type="EMBL" id="HGT37840.1"/>
    </source>
</evidence>
<keyword evidence="4 6" id="KW-1133">Transmembrane helix</keyword>
<organism evidence="7">
    <name type="scientific">Schlesneria paludicola</name>
    <dbReference type="NCBI Taxonomy" id="360056"/>
    <lineage>
        <taxon>Bacteria</taxon>
        <taxon>Pseudomonadati</taxon>
        <taxon>Planctomycetota</taxon>
        <taxon>Planctomycetia</taxon>
        <taxon>Planctomycetales</taxon>
        <taxon>Planctomycetaceae</taxon>
        <taxon>Schlesneria</taxon>
    </lineage>
</organism>
<keyword evidence="3 6" id="KW-0812">Transmembrane</keyword>
<evidence type="ECO:0000256" key="3">
    <source>
        <dbReference type="ARBA" id="ARBA00022692"/>
    </source>
</evidence>
<evidence type="ECO:0000256" key="4">
    <source>
        <dbReference type="ARBA" id="ARBA00022989"/>
    </source>
</evidence>
<comment type="subcellular location">
    <subcellularLocation>
        <location evidence="1">Cell membrane</location>
        <topology evidence="1">Multi-pass membrane protein</topology>
    </subcellularLocation>
</comment>
<feature type="transmembrane region" description="Helical" evidence="6">
    <location>
        <begin position="12"/>
        <end position="34"/>
    </location>
</feature>
<comment type="caution">
    <text evidence="7">The sequence shown here is derived from an EMBL/GenBank/DDBJ whole genome shotgun (WGS) entry which is preliminary data.</text>
</comment>
<protein>
    <submittedName>
        <fullName evidence="7">Oxidase</fullName>
    </submittedName>
</protein>
<sequence>MSHEHHESHLRTYLAVFLVLCLCTVISVIADVVHFAPRNIVVAVVMAVAVTKALCVMLFFMHLKFERAWKYLLLTPTLILAAAIPFALAPDIAMHYYTSVAPQRDEFERQQQQAAQHAPSEHH</sequence>
<dbReference type="InterPro" id="IPR005171">
    <property type="entry name" value="Cyt_c_oxidase_su4_prok"/>
</dbReference>
<reference evidence="7" key="1">
    <citation type="journal article" date="2020" name="mSystems">
        <title>Genome- and Community-Level Interaction Insights into Carbon Utilization and Element Cycling Functions of Hydrothermarchaeota in Hydrothermal Sediment.</title>
        <authorList>
            <person name="Zhou Z."/>
            <person name="Liu Y."/>
            <person name="Xu W."/>
            <person name="Pan J."/>
            <person name="Luo Z.H."/>
            <person name="Li M."/>
        </authorList>
    </citation>
    <scope>NUCLEOTIDE SEQUENCE [LARGE SCALE GENOMIC DNA]</scope>
    <source>
        <strain evidence="7">SpSt-508</strain>
    </source>
</reference>
<dbReference type="EMBL" id="DSVQ01000003">
    <property type="protein sequence ID" value="HGT37840.1"/>
    <property type="molecule type" value="Genomic_DNA"/>
</dbReference>
<dbReference type="Pfam" id="PF03626">
    <property type="entry name" value="COX4_pro"/>
    <property type="match status" value="1"/>
</dbReference>